<dbReference type="Pfam" id="PF03131">
    <property type="entry name" value="bZIP_Maf"/>
    <property type="match status" value="1"/>
</dbReference>
<evidence type="ECO:0000256" key="7">
    <source>
        <dbReference type="SAM" id="MobiDB-lite"/>
    </source>
</evidence>
<keyword evidence="6" id="KW-0175">Coiled coil</keyword>
<dbReference type="SUPFAM" id="SSF47454">
    <property type="entry name" value="A DNA-binding domain in eukaryotic transcription factors"/>
    <property type="match status" value="1"/>
</dbReference>
<dbReference type="InterPro" id="IPR004826">
    <property type="entry name" value="bZIP_Maf"/>
</dbReference>
<dbReference type="PANTHER" id="PTHR24411:SF55">
    <property type="entry name" value="SEGMENTATION PROTEIN CAP'N'COLLAR"/>
    <property type="match status" value="1"/>
</dbReference>
<keyword evidence="1" id="KW-0805">Transcription regulation</keyword>
<evidence type="ECO:0000256" key="4">
    <source>
        <dbReference type="ARBA" id="ARBA00023163"/>
    </source>
</evidence>
<proteinExistence type="predicted"/>
<dbReference type="PANTHER" id="PTHR24411">
    <property type="entry name" value="NUCLEAR FACTOR ERYTHROID 2-RELATED FACTOR"/>
    <property type="match status" value="1"/>
</dbReference>
<dbReference type="InterPro" id="IPR047167">
    <property type="entry name" value="NFE2-like"/>
</dbReference>
<dbReference type="PROSITE" id="PS00036">
    <property type="entry name" value="BZIP_BASIC"/>
    <property type="match status" value="1"/>
</dbReference>
<dbReference type="EnsemblMetazoa" id="CLYHEMT006515.1">
    <property type="protein sequence ID" value="CLYHEMP006515.1"/>
    <property type="gene ID" value="CLYHEMG006515"/>
</dbReference>
<dbReference type="SMART" id="SM00338">
    <property type="entry name" value="BRLZ"/>
    <property type="match status" value="1"/>
</dbReference>
<evidence type="ECO:0000256" key="5">
    <source>
        <dbReference type="ARBA" id="ARBA00023242"/>
    </source>
</evidence>
<evidence type="ECO:0000256" key="6">
    <source>
        <dbReference type="SAM" id="Coils"/>
    </source>
</evidence>
<name>A0A7M5UYP7_9CNID</name>
<accession>A0A7M5UYP7</accession>
<evidence type="ECO:0000313" key="10">
    <source>
        <dbReference type="Proteomes" id="UP000594262"/>
    </source>
</evidence>
<dbReference type="InterPro" id="IPR004827">
    <property type="entry name" value="bZIP"/>
</dbReference>
<evidence type="ECO:0000256" key="3">
    <source>
        <dbReference type="ARBA" id="ARBA00023159"/>
    </source>
</evidence>
<dbReference type="PROSITE" id="PS50217">
    <property type="entry name" value="BZIP"/>
    <property type="match status" value="1"/>
</dbReference>
<dbReference type="AlphaFoldDB" id="A0A7M5UYP7"/>
<dbReference type="InterPro" id="IPR008917">
    <property type="entry name" value="TF_DNA-bd_sf"/>
</dbReference>
<keyword evidence="4" id="KW-0804">Transcription</keyword>
<sequence>MCHFFYLSDQTNTLKRNHNESGNESSIEHNTNTKNRNNDLSQTNTHIPMKDPLSFIPTCCPNRQENFSPKRCSLSQPCPENINYRQNVSSIVQQPIRRVYISPSDDCFTPESLYNIGKKDVVIIKRSLPEGSDSDCKPGNVYENEHEKAKNQNILWRDFPYTRDQIGRMPVSKFNDLILQLDEMRVHVARDIRRKFKNKIAARNCRKRKIQQIDHLDTGLESLESNLHKLQTENKDLKKDIADLTNKLSWFDQQIFDKLKDRDAIPSFSEKTHSLWYANDKVFLVSQPPKKTVTITVQ</sequence>
<keyword evidence="2" id="KW-0238">DNA-binding</keyword>
<dbReference type="OrthoDB" id="7458135at2759"/>
<dbReference type="InterPro" id="IPR046347">
    <property type="entry name" value="bZIP_sf"/>
</dbReference>
<dbReference type="SUPFAM" id="SSF57959">
    <property type="entry name" value="Leucine zipper domain"/>
    <property type="match status" value="1"/>
</dbReference>
<feature type="coiled-coil region" evidence="6">
    <location>
        <begin position="213"/>
        <end position="247"/>
    </location>
</feature>
<dbReference type="Proteomes" id="UP000594262">
    <property type="component" value="Unplaced"/>
</dbReference>
<keyword evidence="5" id="KW-0539">Nucleus</keyword>
<reference evidence="9" key="1">
    <citation type="submission" date="2021-01" db="UniProtKB">
        <authorList>
            <consortium name="EnsemblMetazoa"/>
        </authorList>
    </citation>
    <scope>IDENTIFICATION</scope>
</reference>
<organism evidence="9 10">
    <name type="scientific">Clytia hemisphaerica</name>
    <dbReference type="NCBI Taxonomy" id="252671"/>
    <lineage>
        <taxon>Eukaryota</taxon>
        <taxon>Metazoa</taxon>
        <taxon>Cnidaria</taxon>
        <taxon>Hydrozoa</taxon>
        <taxon>Hydroidolina</taxon>
        <taxon>Leptothecata</taxon>
        <taxon>Obeliida</taxon>
        <taxon>Clytiidae</taxon>
        <taxon>Clytia</taxon>
    </lineage>
</organism>
<dbReference type="Gene3D" id="1.10.880.10">
    <property type="entry name" value="Transcription factor, Skn-1-like, DNA-binding domain"/>
    <property type="match status" value="1"/>
</dbReference>
<evidence type="ECO:0000256" key="1">
    <source>
        <dbReference type="ARBA" id="ARBA00023015"/>
    </source>
</evidence>
<keyword evidence="10" id="KW-1185">Reference proteome</keyword>
<dbReference type="GO" id="GO:0000978">
    <property type="term" value="F:RNA polymerase II cis-regulatory region sequence-specific DNA binding"/>
    <property type="evidence" value="ECO:0007669"/>
    <property type="project" value="InterPro"/>
</dbReference>
<dbReference type="GO" id="GO:0000981">
    <property type="term" value="F:DNA-binding transcription factor activity, RNA polymerase II-specific"/>
    <property type="evidence" value="ECO:0007669"/>
    <property type="project" value="TreeGrafter"/>
</dbReference>
<feature type="region of interest" description="Disordered" evidence="7">
    <location>
        <begin position="15"/>
        <end position="46"/>
    </location>
</feature>
<evidence type="ECO:0000259" key="8">
    <source>
        <dbReference type="PROSITE" id="PS50217"/>
    </source>
</evidence>
<evidence type="ECO:0000256" key="2">
    <source>
        <dbReference type="ARBA" id="ARBA00023125"/>
    </source>
</evidence>
<keyword evidence="3" id="KW-0010">Activator</keyword>
<protein>
    <recommendedName>
        <fullName evidence="8">BZIP domain-containing protein</fullName>
    </recommendedName>
</protein>
<feature type="domain" description="BZIP" evidence="8">
    <location>
        <begin position="188"/>
        <end position="251"/>
    </location>
</feature>
<evidence type="ECO:0000313" key="9">
    <source>
        <dbReference type="EnsemblMetazoa" id="CLYHEMP006515.1"/>
    </source>
</evidence>
<dbReference type="GO" id="GO:0005634">
    <property type="term" value="C:nucleus"/>
    <property type="evidence" value="ECO:0007669"/>
    <property type="project" value="TreeGrafter"/>
</dbReference>